<dbReference type="Proteomes" id="UP000756921">
    <property type="component" value="Unassembled WGS sequence"/>
</dbReference>
<sequence>MKVTVKAYQLALSRLAMLCLASLKKSSYTYPDHESYYSWRAYW</sequence>
<feature type="signal peptide" evidence="1">
    <location>
        <begin position="1"/>
        <end position="21"/>
    </location>
</feature>
<reference evidence="2" key="1">
    <citation type="journal article" date="2020" name="Mol. Plant Microbe Interact.">
        <title>Genome Sequence of the Biocontrol Agent Coniothyrium minitans strain Conio (IMI 134523).</title>
        <authorList>
            <person name="Patel D."/>
            <person name="Shittu T.A."/>
            <person name="Baroncelli R."/>
            <person name="Muthumeenakshi S."/>
            <person name="Osborne T.H."/>
            <person name="Janganan T.K."/>
            <person name="Sreenivasaprasad S."/>
        </authorList>
    </citation>
    <scope>NUCLEOTIDE SEQUENCE</scope>
    <source>
        <strain evidence="2">Conio</strain>
    </source>
</reference>
<proteinExistence type="predicted"/>
<evidence type="ECO:0000313" key="3">
    <source>
        <dbReference type="Proteomes" id="UP000756921"/>
    </source>
</evidence>
<name>A0A9P6GL00_9PLEO</name>
<accession>A0A9P6GL00</accession>
<gene>
    <name evidence="2" type="ORF">PMIN01_04955</name>
</gene>
<dbReference type="EMBL" id="WJXW01000004">
    <property type="protein sequence ID" value="KAF9737176.1"/>
    <property type="molecule type" value="Genomic_DNA"/>
</dbReference>
<evidence type="ECO:0000313" key="2">
    <source>
        <dbReference type="EMBL" id="KAF9737176.1"/>
    </source>
</evidence>
<comment type="caution">
    <text evidence="2">The sequence shown here is derived from an EMBL/GenBank/DDBJ whole genome shotgun (WGS) entry which is preliminary data.</text>
</comment>
<dbReference type="AlphaFoldDB" id="A0A9P6GL00"/>
<evidence type="ECO:0000256" key="1">
    <source>
        <dbReference type="SAM" id="SignalP"/>
    </source>
</evidence>
<dbReference type="OrthoDB" id="10402338at2759"/>
<protein>
    <submittedName>
        <fullName evidence="2">Uncharacterized protein</fullName>
    </submittedName>
</protein>
<organism evidence="2 3">
    <name type="scientific">Paraphaeosphaeria minitans</name>
    <dbReference type="NCBI Taxonomy" id="565426"/>
    <lineage>
        <taxon>Eukaryota</taxon>
        <taxon>Fungi</taxon>
        <taxon>Dikarya</taxon>
        <taxon>Ascomycota</taxon>
        <taxon>Pezizomycotina</taxon>
        <taxon>Dothideomycetes</taxon>
        <taxon>Pleosporomycetidae</taxon>
        <taxon>Pleosporales</taxon>
        <taxon>Massarineae</taxon>
        <taxon>Didymosphaeriaceae</taxon>
        <taxon>Paraphaeosphaeria</taxon>
    </lineage>
</organism>
<feature type="chain" id="PRO_5040365094" evidence="1">
    <location>
        <begin position="22"/>
        <end position="43"/>
    </location>
</feature>
<keyword evidence="3" id="KW-1185">Reference proteome</keyword>
<keyword evidence="1" id="KW-0732">Signal</keyword>